<dbReference type="SUPFAM" id="SSF52540">
    <property type="entry name" value="P-loop containing nucleoside triphosphate hydrolases"/>
    <property type="match status" value="1"/>
</dbReference>
<reference evidence="1" key="2">
    <citation type="journal article" date="2021" name="PeerJ">
        <title>Extensive microbial diversity within the chicken gut microbiome revealed by metagenomics and culture.</title>
        <authorList>
            <person name="Gilroy R."/>
            <person name="Ravi A."/>
            <person name="Getino M."/>
            <person name="Pursley I."/>
            <person name="Horton D.L."/>
            <person name="Alikhan N.F."/>
            <person name="Baker D."/>
            <person name="Gharbi K."/>
            <person name="Hall N."/>
            <person name="Watson M."/>
            <person name="Adriaenssens E.M."/>
            <person name="Foster-Nyarko E."/>
            <person name="Jarju S."/>
            <person name="Secka A."/>
            <person name="Antonio M."/>
            <person name="Oren A."/>
            <person name="Chaudhuri R.R."/>
            <person name="La Ragione R."/>
            <person name="Hildebrand F."/>
            <person name="Pallen M.J."/>
        </authorList>
    </citation>
    <scope>NUCLEOTIDE SEQUENCE</scope>
    <source>
        <strain evidence="1">ChiGjej1B1-24693</strain>
    </source>
</reference>
<dbReference type="AlphaFoldDB" id="A0A9D1KKK0"/>
<evidence type="ECO:0000313" key="1">
    <source>
        <dbReference type="EMBL" id="HIT74299.1"/>
    </source>
</evidence>
<organism evidence="1 2">
    <name type="scientific">Candidatus Avipropionibacterium avicola</name>
    <dbReference type="NCBI Taxonomy" id="2840701"/>
    <lineage>
        <taxon>Bacteria</taxon>
        <taxon>Bacillati</taxon>
        <taxon>Actinomycetota</taxon>
        <taxon>Actinomycetes</taxon>
        <taxon>Propionibacteriales</taxon>
        <taxon>Propionibacteriaceae</taxon>
        <taxon>Propionibacteriaceae incertae sedis</taxon>
        <taxon>Candidatus Avipropionibacterium</taxon>
    </lineage>
</organism>
<gene>
    <name evidence="1" type="ORF">IAA98_01770</name>
</gene>
<dbReference type="InterPro" id="IPR027417">
    <property type="entry name" value="P-loop_NTPase"/>
</dbReference>
<evidence type="ECO:0000313" key="2">
    <source>
        <dbReference type="Proteomes" id="UP000886842"/>
    </source>
</evidence>
<dbReference type="EMBL" id="DVLP01000051">
    <property type="protein sequence ID" value="HIT74299.1"/>
    <property type="molecule type" value="Genomic_DNA"/>
</dbReference>
<comment type="caution">
    <text evidence="1">The sequence shown here is derived from an EMBL/GenBank/DDBJ whole genome shotgun (WGS) entry which is preliminary data.</text>
</comment>
<sequence length="257" mass="27462">MDGAWGTAVLIGGPAASGKTTTARTLARARGLRWYSTDAHTWSHRARAVARGLHDDADPSPGTFDRGPLIREDLDHLARRRPAVGVIVEGALVAPDFAPLDRSVWLMPSVDEQRRRLVERSGSPTIDHGLLHGHALICDQLTGTSENVIHVDGQTPQETVDAVEAALAGALAALPSARTTAERQQVIRFGNRSLADQLGDSIAHGWIDPELDRRPRSFDCECGEPGCTAVVQLRPGEAIAVVEHPAGAIRADAHCAD</sequence>
<proteinExistence type="predicted"/>
<evidence type="ECO:0008006" key="3">
    <source>
        <dbReference type="Google" id="ProtNLM"/>
    </source>
</evidence>
<dbReference type="Proteomes" id="UP000886842">
    <property type="component" value="Unassembled WGS sequence"/>
</dbReference>
<name>A0A9D1KKK0_9ACTN</name>
<protein>
    <recommendedName>
        <fullName evidence="3">(d)CMP kinase</fullName>
    </recommendedName>
</protein>
<reference evidence="1" key="1">
    <citation type="submission" date="2020-10" db="EMBL/GenBank/DDBJ databases">
        <authorList>
            <person name="Gilroy R."/>
        </authorList>
    </citation>
    <scope>NUCLEOTIDE SEQUENCE</scope>
    <source>
        <strain evidence="1">ChiGjej1B1-24693</strain>
    </source>
</reference>
<accession>A0A9D1KKK0</accession>
<dbReference type="Gene3D" id="3.40.50.300">
    <property type="entry name" value="P-loop containing nucleotide triphosphate hydrolases"/>
    <property type="match status" value="1"/>
</dbReference>